<dbReference type="InterPro" id="IPR043129">
    <property type="entry name" value="ATPase_NBD"/>
</dbReference>
<name>A0ABT5IBZ4_9CAUL</name>
<evidence type="ECO:0000313" key="2">
    <source>
        <dbReference type="Proteomes" id="UP001216595"/>
    </source>
</evidence>
<evidence type="ECO:0000313" key="1">
    <source>
        <dbReference type="EMBL" id="MDC7693691.1"/>
    </source>
</evidence>
<dbReference type="InterPro" id="IPR036390">
    <property type="entry name" value="WH_DNA-bd_sf"/>
</dbReference>
<dbReference type="PANTHER" id="PTHR18964:SF169">
    <property type="entry name" value="N-ACETYLMANNOSAMINE KINASE"/>
    <property type="match status" value="1"/>
</dbReference>
<dbReference type="InterPro" id="IPR036388">
    <property type="entry name" value="WH-like_DNA-bd_sf"/>
</dbReference>
<dbReference type="Pfam" id="PF00480">
    <property type="entry name" value="ROK"/>
    <property type="match status" value="1"/>
</dbReference>
<dbReference type="RefSeq" id="WP_272740441.1">
    <property type="nucleotide sequence ID" value="NZ_JAQQKW010000002.1"/>
</dbReference>
<sequence>MDDSYILSDSDRQVLDVIWRLGPIARVDITPLTRLSTMSVTRITRELTEQGLLTEDVRRAGGRGQPARPLMVRADAAYAAGVYFSTGLVQVGLINLAGVLLGETQVRTDIATPADVARLALTHVERLCAEQGVEPARLTGMGFALPGDFIRDRRSLNAHALFPGFRGEDIGAELQAHLPCPVFIENDAASAALGERLMGIGQTIDDFFFAHIGHGIGGGLILGGRLYRGVNGNAGLIGVQFANDRPRPSGQDLLESLRAGGVAVKDFSDLEELRPQTCAPLRTWINRAAAQLREGLWITARLIDPRAVIIGGRLPHHILQEIVVRIDDEQFCNEGVMLPRPRVIASSLGSQAGLIGAAALPFYSRFFGDS</sequence>
<proteinExistence type="predicted"/>
<accession>A0ABT5IBZ4</accession>
<protein>
    <submittedName>
        <fullName evidence="1">ROK family protein</fullName>
    </submittedName>
</protein>
<dbReference type="Gene3D" id="1.10.10.10">
    <property type="entry name" value="Winged helix-like DNA-binding domain superfamily/Winged helix DNA-binding domain"/>
    <property type="match status" value="1"/>
</dbReference>
<reference evidence="1 2" key="1">
    <citation type="submission" date="2023-01" db="EMBL/GenBank/DDBJ databases">
        <title>Novel species of the genus Asticcacaulis isolated from rivers.</title>
        <authorList>
            <person name="Lu H."/>
        </authorList>
    </citation>
    <scope>NUCLEOTIDE SEQUENCE [LARGE SCALE GENOMIC DNA]</scope>
    <source>
        <strain evidence="1 2">DXS10W</strain>
    </source>
</reference>
<dbReference type="SUPFAM" id="SSF46785">
    <property type="entry name" value="Winged helix' DNA-binding domain"/>
    <property type="match status" value="1"/>
</dbReference>
<dbReference type="SUPFAM" id="SSF53067">
    <property type="entry name" value="Actin-like ATPase domain"/>
    <property type="match status" value="1"/>
</dbReference>
<dbReference type="EMBL" id="JAQQKW010000002">
    <property type="protein sequence ID" value="MDC7693691.1"/>
    <property type="molecule type" value="Genomic_DNA"/>
</dbReference>
<organism evidence="1 2">
    <name type="scientific">Asticcacaulis currens</name>
    <dbReference type="NCBI Taxonomy" id="2984210"/>
    <lineage>
        <taxon>Bacteria</taxon>
        <taxon>Pseudomonadati</taxon>
        <taxon>Pseudomonadota</taxon>
        <taxon>Alphaproteobacteria</taxon>
        <taxon>Caulobacterales</taxon>
        <taxon>Caulobacteraceae</taxon>
        <taxon>Asticcacaulis</taxon>
    </lineage>
</organism>
<comment type="caution">
    <text evidence="1">The sequence shown here is derived from an EMBL/GenBank/DDBJ whole genome shotgun (WGS) entry which is preliminary data.</text>
</comment>
<gene>
    <name evidence="1" type="ORF">PQU94_05280</name>
</gene>
<dbReference type="Proteomes" id="UP001216595">
    <property type="component" value="Unassembled WGS sequence"/>
</dbReference>
<dbReference type="Gene3D" id="3.30.420.40">
    <property type="match status" value="2"/>
</dbReference>
<dbReference type="CDD" id="cd23763">
    <property type="entry name" value="ASKHA_ATPase_ROK"/>
    <property type="match status" value="1"/>
</dbReference>
<keyword evidence="2" id="KW-1185">Reference proteome</keyword>
<dbReference type="PANTHER" id="PTHR18964">
    <property type="entry name" value="ROK (REPRESSOR, ORF, KINASE) FAMILY"/>
    <property type="match status" value="1"/>
</dbReference>
<dbReference type="InterPro" id="IPR000600">
    <property type="entry name" value="ROK"/>
</dbReference>